<evidence type="ECO:0000313" key="1">
    <source>
        <dbReference type="EMBL" id="GAI02796.1"/>
    </source>
</evidence>
<reference evidence="1" key="1">
    <citation type="journal article" date="2014" name="Front. Microbiol.">
        <title>High frequency of phylogenetically diverse reductive dehalogenase-homologous genes in deep subseafloor sedimentary metagenomes.</title>
        <authorList>
            <person name="Kawai M."/>
            <person name="Futagami T."/>
            <person name="Toyoda A."/>
            <person name="Takaki Y."/>
            <person name="Nishi S."/>
            <person name="Hori S."/>
            <person name="Arai W."/>
            <person name="Tsubouchi T."/>
            <person name="Morono Y."/>
            <person name="Uchiyama I."/>
            <person name="Ito T."/>
            <person name="Fujiyama A."/>
            <person name="Inagaki F."/>
            <person name="Takami H."/>
        </authorList>
    </citation>
    <scope>NUCLEOTIDE SEQUENCE</scope>
    <source>
        <strain evidence="1">Expedition CK06-06</strain>
    </source>
</reference>
<gene>
    <name evidence="1" type="ORF">S06H3_22812</name>
</gene>
<protein>
    <submittedName>
        <fullName evidence="1">Uncharacterized protein</fullName>
    </submittedName>
</protein>
<dbReference type="EMBL" id="BARV01012269">
    <property type="protein sequence ID" value="GAI02796.1"/>
    <property type="molecule type" value="Genomic_DNA"/>
</dbReference>
<sequence length="43" mass="4837">MVALALFNLLLVLPRIFEEMFFIPAKLQITLTVPPATNPQVLI</sequence>
<dbReference type="AlphaFoldDB" id="X1LAA5"/>
<organism evidence="1">
    <name type="scientific">marine sediment metagenome</name>
    <dbReference type="NCBI Taxonomy" id="412755"/>
    <lineage>
        <taxon>unclassified sequences</taxon>
        <taxon>metagenomes</taxon>
        <taxon>ecological metagenomes</taxon>
    </lineage>
</organism>
<name>X1LAA5_9ZZZZ</name>
<proteinExistence type="predicted"/>
<feature type="non-terminal residue" evidence="1">
    <location>
        <position position="43"/>
    </location>
</feature>
<accession>X1LAA5</accession>
<comment type="caution">
    <text evidence="1">The sequence shown here is derived from an EMBL/GenBank/DDBJ whole genome shotgun (WGS) entry which is preliminary data.</text>
</comment>